<feature type="region of interest" description="Disordered" evidence="1">
    <location>
        <begin position="44"/>
        <end position="93"/>
    </location>
</feature>
<dbReference type="Gramene" id="KCW85588">
    <property type="protein sequence ID" value="KCW85588"/>
    <property type="gene ID" value="EUGRSUZ_B02381"/>
</dbReference>
<evidence type="ECO:0000313" key="3">
    <source>
        <dbReference type="EMBL" id="KCW85588.1"/>
    </source>
</evidence>
<evidence type="ECO:0000256" key="2">
    <source>
        <dbReference type="SAM" id="SignalP"/>
    </source>
</evidence>
<keyword evidence="2" id="KW-0732">Signal</keyword>
<evidence type="ECO:0000256" key="1">
    <source>
        <dbReference type="SAM" id="MobiDB-lite"/>
    </source>
</evidence>
<reference evidence="3" key="1">
    <citation type="submission" date="2013-07" db="EMBL/GenBank/DDBJ databases">
        <title>The genome of Eucalyptus grandis.</title>
        <authorList>
            <person name="Schmutz J."/>
            <person name="Hayes R."/>
            <person name="Myburg A."/>
            <person name="Tuskan G."/>
            <person name="Grattapaglia D."/>
            <person name="Rokhsar D.S."/>
        </authorList>
    </citation>
    <scope>NUCLEOTIDE SEQUENCE</scope>
    <source>
        <tissue evidence="3">Leaf extractions</tissue>
    </source>
</reference>
<protein>
    <submittedName>
        <fullName evidence="3">Uncharacterized protein</fullName>
    </submittedName>
</protein>
<accession>A0A059D4B9</accession>
<dbReference type="KEGG" id="egr:104432747"/>
<sequence>MCRAAPRMRRQVQAVPVLVRLLIACLLWAFSLRSPTVQAQAVESVRPKARPSPVETAHLYPGNMGPMLGKEKKTRKTPSGPNPTGNHRPPTRH</sequence>
<dbReference type="InParanoid" id="A0A059D4B9"/>
<proteinExistence type="predicted"/>
<feature type="signal peptide" evidence="2">
    <location>
        <begin position="1"/>
        <end position="39"/>
    </location>
</feature>
<gene>
    <name evidence="3" type="ORF">EUGRSUZ_B02381</name>
</gene>
<feature type="chain" id="PRO_5001569872" evidence="2">
    <location>
        <begin position="40"/>
        <end position="93"/>
    </location>
</feature>
<organism evidence="3">
    <name type="scientific">Eucalyptus grandis</name>
    <name type="common">Flooded gum</name>
    <dbReference type="NCBI Taxonomy" id="71139"/>
    <lineage>
        <taxon>Eukaryota</taxon>
        <taxon>Viridiplantae</taxon>
        <taxon>Streptophyta</taxon>
        <taxon>Embryophyta</taxon>
        <taxon>Tracheophyta</taxon>
        <taxon>Spermatophyta</taxon>
        <taxon>Magnoliopsida</taxon>
        <taxon>eudicotyledons</taxon>
        <taxon>Gunneridae</taxon>
        <taxon>Pentapetalae</taxon>
        <taxon>rosids</taxon>
        <taxon>malvids</taxon>
        <taxon>Myrtales</taxon>
        <taxon>Myrtaceae</taxon>
        <taxon>Myrtoideae</taxon>
        <taxon>Eucalypteae</taxon>
        <taxon>Eucalyptus</taxon>
    </lineage>
</organism>
<dbReference type="EMBL" id="KK198754">
    <property type="protein sequence ID" value="KCW85588.1"/>
    <property type="molecule type" value="Genomic_DNA"/>
</dbReference>
<dbReference type="OrthoDB" id="912098at2759"/>
<name>A0A059D4B9_EUCGR</name>
<dbReference type="AlphaFoldDB" id="A0A059D4B9"/>